<sequence length="70" mass="8240">MSKITISREEYVRLKRQSEAYKNLAGRFFETAVKDPITNVVKDFRRTGLYTREFLSDLEKGLRKSSYSSK</sequence>
<accession>A0A1G2T3V6</accession>
<name>A0A1G2T3V6_9BACT</name>
<proteinExistence type="predicted"/>
<dbReference type="Proteomes" id="UP000178538">
    <property type="component" value="Unassembled WGS sequence"/>
</dbReference>
<dbReference type="STRING" id="1802737.A2832_00615"/>
<protein>
    <submittedName>
        <fullName evidence="1">Uncharacterized protein</fullName>
    </submittedName>
</protein>
<evidence type="ECO:0000313" key="2">
    <source>
        <dbReference type="Proteomes" id="UP000178538"/>
    </source>
</evidence>
<dbReference type="AlphaFoldDB" id="A0A1G2T3V6"/>
<reference evidence="1 2" key="1">
    <citation type="journal article" date="2016" name="Nat. Commun.">
        <title>Thousands of microbial genomes shed light on interconnected biogeochemical processes in an aquifer system.</title>
        <authorList>
            <person name="Anantharaman K."/>
            <person name="Brown C.T."/>
            <person name="Hug L.A."/>
            <person name="Sharon I."/>
            <person name="Castelle C.J."/>
            <person name="Probst A.J."/>
            <person name="Thomas B.C."/>
            <person name="Singh A."/>
            <person name="Wilkins M.J."/>
            <person name="Karaoz U."/>
            <person name="Brodie E.L."/>
            <person name="Williams K.H."/>
            <person name="Hubbard S.S."/>
            <person name="Banfield J.F."/>
        </authorList>
    </citation>
    <scope>NUCLEOTIDE SEQUENCE [LARGE SCALE GENOMIC DNA]</scope>
</reference>
<evidence type="ECO:0000313" key="1">
    <source>
        <dbReference type="EMBL" id="OHA91499.1"/>
    </source>
</evidence>
<gene>
    <name evidence="1" type="ORF">A2832_00615</name>
</gene>
<dbReference type="EMBL" id="MHVG01000002">
    <property type="protein sequence ID" value="OHA91499.1"/>
    <property type="molecule type" value="Genomic_DNA"/>
</dbReference>
<organism evidence="1 2">
    <name type="scientific">Candidatus Zambryskibacteria bacterium RIFCSPHIGHO2_01_FULL_44_22b</name>
    <dbReference type="NCBI Taxonomy" id="1802737"/>
    <lineage>
        <taxon>Bacteria</taxon>
        <taxon>Candidatus Zambryskiibacteriota</taxon>
    </lineage>
</organism>
<comment type="caution">
    <text evidence="1">The sequence shown here is derived from an EMBL/GenBank/DDBJ whole genome shotgun (WGS) entry which is preliminary data.</text>
</comment>